<reference evidence="4" key="1">
    <citation type="journal article" date="2019" name="Int. J. Syst. Evol. Microbiol.">
        <title>The Global Catalogue of Microorganisms (GCM) 10K type strain sequencing project: providing services to taxonomists for standard genome sequencing and annotation.</title>
        <authorList>
            <consortium name="The Broad Institute Genomics Platform"/>
            <consortium name="The Broad Institute Genome Sequencing Center for Infectious Disease"/>
            <person name="Wu L."/>
            <person name="Ma J."/>
        </authorList>
    </citation>
    <scope>NUCLEOTIDE SEQUENCE [LARGE SCALE GENOMIC DNA]</scope>
    <source>
        <strain evidence="4">JCM 16923</strain>
    </source>
</reference>
<sequence>MATSVTRRNRHRRRKAGALVATGAAAALLAGSLTAPPANAALFPLSLGSIGELPLANVAIATCDAGDPEVDEALLDSAIADCTNSSPWLLTPVADFVLGLVAPDIAELISVGGLNGALATWGPEAGLNVFNPSLGIPGNSTISGNGYSTAITLLGGEATANANYILAGAIALAATGGIANADSLFGVAVASAIGRPATEIGLGPIIEIGSERVENSAKARALPFGIAIANSSLTPAELIAGLGVQVPEYRASSVALGGIAAAYRAIDGSKGAVCTAVYAEARVSEDGERLESCTGVLFIFQKQQTSEGPNAGFVTYAIKNPFDPGLISPYGDGLASLISTITSGAADLGPVNDLLAGKFVPMFKSDIIRIVMTDDGPKFETDLPQWIEGLLDSNSTSGILATGASEAQTLGADAPDAVAASVEESVEAAPLQVNDPAPIPEAVVQETAPLPEMSYNPPPAEEPVVEAPVVEAPQAEEQSAPEPEADTSVQEAPVGGGAGADSAEGADSDADLVLN</sequence>
<feature type="signal peptide" evidence="2">
    <location>
        <begin position="1"/>
        <end position="40"/>
    </location>
</feature>
<proteinExistence type="predicted"/>
<keyword evidence="2" id="KW-0732">Signal</keyword>
<evidence type="ECO:0000313" key="4">
    <source>
        <dbReference type="Proteomes" id="UP001418444"/>
    </source>
</evidence>
<evidence type="ECO:0000256" key="1">
    <source>
        <dbReference type="SAM" id="MobiDB-lite"/>
    </source>
</evidence>
<feature type="compositionally biased region" description="Low complexity" evidence="1">
    <location>
        <begin position="465"/>
        <end position="482"/>
    </location>
</feature>
<feature type="compositionally biased region" description="Acidic residues" evidence="1">
    <location>
        <begin position="504"/>
        <end position="515"/>
    </location>
</feature>
<evidence type="ECO:0000313" key="3">
    <source>
        <dbReference type="EMBL" id="GAA3954162.1"/>
    </source>
</evidence>
<accession>A0ABP7NUB8</accession>
<dbReference type="PROSITE" id="PS51318">
    <property type="entry name" value="TAT"/>
    <property type="match status" value="1"/>
</dbReference>
<protein>
    <recommendedName>
        <fullName evidence="5">PE-PPE domain-containing protein</fullName>
    </recommendedName>
</protein>
<dbReference type="Proteomes" id="UP001418444">
    <property type="component" value="Unassembled WGS sequence"/>
</dbReference>
<evidence type="ECO:0008006" key="5">
    <source>
        <dbReference type="Google" id="ProtNLM"/>
    </source>
</evidence>
<organism evidence="3 4">
    <name type="scientific">Gordonia caeni</name>
    <dbReference type="NCBI Taxonomy" id="1007097"/>
    <lineage>
        <taxon>Bacteria</taxon>
        <taxon>Bacillati</taxon>
        <taxon>Actinomycetota</taxon>
        <taxon>Actinomycetes</taxon>
        <taxon>Mycobacteriales</taxon>
        <taxon>Gordoniaceae</taxon>
        <taxon>Gordonia</taxon>
    </lineage>
</organism>
<dbReference type="RefSeq" id="WP_344781386.1">
    <property type="nucleotide sequence ID" value="NZ_BAAAZW010000003.1"/>
</dbReference>
<evidence type="ECO:0000256" key="2">
    <source>
        <dbReference type="SAM" id="SignalP"/>
    </source>
</evidence>
<gene>
    <name evidence="3" type="ORF">GCM10022231_10600</name>
</gene>
<feature type="chain" id="PRO_5047436587" description="PE-PPE domain-containing protein" evidence="2">
    <location>
        <begin position="41"/>
        <end position="515"/>
    </location>
</feature>
<feature type="region of interest" description="Disordered" evidence="1">
    <location>
        <begin position="450"/>
        <end position="515"/>
    </location>
</feature>
<dbReference type="EMBL" id="BAAAZW010000003">
    <property type="protein sequence ID" value="GAA3954162.1"/>
    <property type="molecule type" value="Genomic_DNA"/>
</dbReference>
<name>A0ABP7NUB8_9ACTN</name>
<dbReference type="InterPro" id="IPR006311">
    <property type="entry name" value="TAT_signal"/>
</dbReference>
<keyword evidence="4" id="KW-1185">Reference proteome</keyword>
<comment type="caution">
    <text evidence="3">The sequence shown here is derived from an EMBL/GenBank/DDBJ whole genome shotgun (WGS) entry which is preliminary data.</text>
</comment>